<dbReference type="SUPFAM" id="SSF46458">
    <property type="entry name" value="Globin-like"/>
    <property type="match status" value="1"/>
</dbReference>
<keyword evidence="1" id="KW-0561">Oxygen transport</keyword>
<dbReference type="AlphaFoldDB" id="A0A1I3HEN0"/>
<dbReference type="InterPro" id="IPR012292">
    <property type="entry name" value="Globin/Proto"/>
</dbReference>
<organism evidence="3 4">
    <name type="scientific">Jannaschia pohangensis</name>
    <dbReference type="NCBI Taxonomy" id="390807"/>
    <lineage>
        <taxon>Bacteria</taxon>
        <taxon>Pseudomonadati</taxon>
        <taxon>Pseudomonadota</taxon>
        <taxon>Alphaproteobacteria</taxon>
        <taxon>Rhodobacterales</taxon>
        <taxon>Roseobacteraceae</taxon>
        <taxon>Jannaschia</taxon>
    </lineage>
</organism>
<feature type="domain" description="Globin" evidence="2">
    <location>
        <begin position="4"/>
        <end position="138"/>
    </location>
</feature>
<dbReference type="GO" id="GO:0005344">
    <property type="term" value="F:oxygen carrier activity"/>
    <property type="evidence" value="ECO:0007669"/>
    <property type="project" value="UniProtKB-KW"/>
</dbReference>
<dbReference type="Pfam" id="PF00042">
    <property type="entry name" value="Globin"/>
    <property type="match status" value="1"/>
</dbReference>
<sequence length="142" mass="15999">MDGLVTNTQARLLSRSLRRISENGAPLARSFYAELFSAHPEVRPMFHSDLSTQYAKFEDMLVVLVADVLNPGVILRPLQDLAKRHVEYGVTREMYPIVGDIMMRTLRTLDAAPLTGDELEAWDVLLGRVNAFLMDETLNHTA</sequence>
<keyword evidence="1" id="KW-0408">Iron</keyword>
<keyword evidence="3" id="KW-0223">Dioxygenase</keyword>
<dbReference type="GO" id="GO:0019825">
    <property type="term" value="F:oxygen binding"/>
    <property type="evidence" value="ECO:0007669"/>
    <property type="project" value="InterPro"/>
</dbReference>
<dbReference type="Proteomes" id="UP000199110">
    <property type="component" value="Unassembled WGS sequence"/>
</dbReference>
<dbReference type="GO" id="GO:0046210">
    <property type="term" value="P:nitric oxide catabolic process"/>
    <property type="evidence" value="ECO:0007669"/>
    <property type="project" value="TreeGrafter"/>
</dbReference>
<evidence type="ECO:0000256" key="1">
    <source>
        <dbReference type="RuleBase" id="RU000356"/>
    </source>
</evidence>
<keyword evidence="4" id="KW-1185">Reference proteome</keyword>
<evidence type="ECO:0000313" key="3">
    <source>
        <dbReference type="EMBL" id="SFI34195.1"/>
    </source>
</evidence>
<dbReference type="GO" id="GO:0071500">
    <property type="term" value="P:cellular response to nitrosative stress"/>
    <property type="evidence" value="ECO:0007669"/>
    <property type="project" value="TreeGrafter"/>
</dbReference>
<dbReference type="PANTHER" id="PTHR43396">
    <property type="entry name" value="FLAVOHEMOPROTEIN"/>
    <property type="match status" value="1"/>
</dbReference>
<reference evidence="3 4" key="1">
    <citation type="submission" date="2016-10" db="EMBL/GenBank/DDBJ databases">
        <authorList>
            <person name="de Groot N.N."/>
        </authorList>
    </citation>
    <scope>NUCLEOTIDE SEQUENCE [LARGE SCALE GENOMIC DNA]</scope>
    <source>
        <strain evidence="3 4">DSM 19073</strain>
    </source>
</reference>
<dbReference type="Gene3D" id="1.10.490.10">
    <property type="entry name" value="Globins"/>
    <property type="match status" value="1"/>
</dbReference>
<dbReference type="STRING" id="390807.SAMN04488095_0565"/>
<dbReference type="GO" id="GO:0020037">
    <property type="term" value="F:heme binding"/>
    <property type="evidence" value="ECO:0007669"/>
    <property type="project" value="InterPro"/>
</dbReference>
<dbReference type="PROSITE" id="PS01033">
    <property type="entry name" value="GLOBIN"/>
    <property type="match status" value="1"/>
</dbReference>
<dbReference type="EMBL" id="FORA01000001">
    <property type="protein sequence ID" value="SFI34195.1"/>
    <property type="molecule type" value="Genomic_DNA"/>
</dbReference>
<protein>
    <submittedName>
        <fullName evidence="3">Nitric oxide dioxygenase</fullName>
    </submittedName>
</protein>
<dbReference type="GO" id="GO:0008941">
    <property type="term" value="F:nitric oxide dioxygenase NAD(P)H activity"/>
    <property type="evidence" value="ECO:0007669"/>
    <property type="project" value="TreeGrafter"/>
</dbReference>
<keyword evidence="3" id="KW-0560">Oxidoreductase</keyword>
<gene>
    <name evidence="3" type="ORF">SAMN04488095_0565</name>
</gene>
<dbReference type="GO" id="GO:0071949">
    <property type="term" value="F:FAD binding"/>
    <property type="evidence" value="ECO:0007669"/>
    <property type="project" value="TreeGrafter"/>
</dbReference>
<dbReference type="InterPro" id="IPR009050">
    <property type="entry name" value="Globin-like_sf"/>
</dbReference>
<dbReference type="RefSeq" id="WP_175484779.1">
    <property type="nucleotide sequence ID" value="NZ_FORA01000001.1"/>
</dbReference>
<keyword evidence="1" id="KW-0813">Transport</keyword>
<evidence type="ECO:0000259" key="2">
    <source>
        <dbReference type="PROSITE" id="PS01033"/>
    </source>
</evidence>
<keyword evidence="1" id="KW-0349">Heme</keyword>
<keyword evidence="1" id="KW-0479">Metal-binding</keyword>
<name>A0A1I3HEN0_9RHOB</name>
<comment type="similarity">
    <text evidence="1">Belongs to the globin family.</text>
</comment>
<evidence type="ECO:0000313" key="4">
    <source>
        <dbReference type="Proteomes" id="UP000199110"/>
    </source>
</evidence>
<dbReference type="PANTHER" id="PTHR43396:SF6">
    <property type="entry name" value="ABL201WP"/>
    <property type="match status" value="1"/>
</dbReference>
<accession>A0A1I3HEN0</accession>
<dbReference type="InterPro" id="IPR000971">
    <property type="entry name" value="Globin"/>
</dbReference>
<proteinExistence type="inferred from homology"/>